<protein>
    <submittedName>
        <fullName evidence="2">Uncharacterized protein</fullName>
    </submittedName>
</protein>
<keyword evidence="3" id="KW-1185">Reference proteome</keyword>
<evidence type="ECO:0000256" key="1">
    <source>
        <dbReference type="SAM" id="MobiDB-lite"/>
    </source>
</evidence>
<sequence length="247" mass="27017">MKTPSTPQLFTIVLLVLAGLAFAGGAWQTIVQTLEAGPRMATATDAPARPGRLQTPIAQHPRPSDDEAAATQPPSAPTPTLPPEPRGNLLFDRERLLAAKAALQALPGLEAGDLRVFHSIHFYDDGRINIQLVDPGQPTYVDEYHFKDDAWQKGEPVNPQRMSPLITVQANSAPLDRIDFEAVQRVAVALQEQRDALMREPKQVDHVYLIVSKGGRLRWLPDDVAGDRETVSIGFDAQGNATGVRKR</sequence>
<feature type="region of interest" description="Disordered" evidence="1">
    <location>
        <begin position="42"/>
        <end position="88"/>
    </location>
</feature>
<name>A0A7W3FIK1_9GAMM</name>
<dbReference type="AlphaFoldDB" id="A0A7W3FIK1"/>
<dbReference type="EMBL" id="JACGXS010000001">
    <property type="protein sequence ID" value="MBA8680201.1"/>
    <property type="molecule type" value="Genomic_DNA"/>
</dbReference>
<organism evidence="2 3">
    <name type="scientific">Stenotrophomonas tumulicola</name>
    <dbReference type="NCBI Taxonomy" id="1685415"/>
    <lineage>
        <taxon>Bacteria</taxon>
        <taxon>Pseudomonadati</taxon>
        <taxon>Pseudomonadota</taxon>
        <taxon>Gammaproteobacteria</taxon>
        <taxon>Lysobacterales</taxon>
        <taxon>Lysobacteraceae</taxon>
        <taxon>Stenotrophomonas</taxon>
    </lineage>
</organism>
<evidence type="ECO:0000313" key="3">
    <source>
        <dbReference type="Proteomes" id="UP000547058"/>
    </source>
</evidence>
<dbReference type="RefSeq" id="WP_182337386.1">
    <property type="nucleotide sequence ID" value="NZ_JACGXS010000001.1"/>
</dbReference>
<dbReference type="Proteomes" id="UP000547058">
    <property type="component" value="Unassembled WGS sequence"/>
</dbReference>
<reference evidence="2 3" key="1">
    <citation type="submission" date="2020-08" db="EMBL/GenBank/DDBJ databases">
        <title>Stenotrophomonas tumulicola JCM 30961.</title>
        <authorList>
            <person name="Deng Y."/>
        </authorList>
    </citation>
    <scope>NUCLEOTIDE SEQUENCE [LARGE SCALE GENOMIC DNA]</scope>
    <source>
        <strain evidence="2 3">JCM 30961</strain>
    </source>
</reference>
<proteinExistence type="predicted"/>
<evidence type="ECO:0000313" key="2">
    <source>
        <dbReference type="EMBL" id="MBA8680201.1"/>
    </source>
</evidence>
<comment type="caution">
    <text evidence="2">The sequence shown here is derived from an EMBL/GenBank/DDBJ whole genome shotgun (WGS) entry which is preliminary data.</text>
</comment>
<feature type="compositionally biased region" description="Pro residues" evidence="1">
    <location>
        <begin position="74"/>
        <end position="85"/>
    </location>
</feature>
<gene>
    <name evidence="2" type="ORF">H4O11_00040</name>
</gene>
<accession>A0A7W3FIK1</accession>